<keyword evidence="3" id="KW-1185">Reference proteome</keyword>
<name>A0ABN7PFR3_TIMPD</name>
<accession>A0ABN7PFR3</accession>
<dbReference type="EMBL" id="CAJPIN010033184">
    <property type="protein sequence ID" value="CAG2064317.1"/>
    <property type="molecule type" value="Genomic_DNA"/>
</dbReference>
<protein>
    <submittedName>
        <fullName evidence="2">Uncharacterized protein</fullName>
    </submittedName>
</protein>
<dbReference type="Proteomes" id="UP001153148">
    <property type="component" value="Unassembled WGS sequence"/>
</dbReference>
<gene>
    <name evidence="2" type="ORF">TPAB3V08_LOCUS11264</name>
</gene>
<comment type="caution">
    <text evidence="2">The sequence shown here is derived from an EMBL/GenBank/DDBJ whole genome shotgun (WGS) entry which is preliminary data.</text>
</comment>
<organism evidence="2 3">
    <name type="scientific">Timema podura</name>
    <name type="common">Walking stick</name>
    <dbReference type="NCBI Taxonomy" id="61482"/>
    <lineage>
        <taxon>Eukaryota</taxon>
        <taxon>Metazoa</taxon>
        <taxon>Ecdysozoa</taxon>
        <taxon>Arthropoda</taxon>
        <taxon>Hexapoda</taxon>
        <taxon>Insecta</taxon>
        <taxon>Pterygota</taxon>
        <taxon>Neoptera</taxon>
        <taxon>Polyneoptera</taxon>
        <taxon>Phasmatodea</taxon>
        <taxon>Timematodea</taxon>
        <taxon>Timematoidea</taxon>
        <taxon>Timematidae</taxon>
        <taxon>Timema</taxon>
    </lineage>
</organism>
<evidence type="ECO:0000256" key="1">
    <source>
        <dbReference type="SAM" id="MobiDB-lite"/>
    </source>
</evidence>
<feature type="compositionally biased region" description="Basic residues" evidence="1">
    <location>
        <begin position="1"/>
        <end position="11"/>
    </location>
</feature>
<feature type="region of interest" description="Disordered" evidence="1">
    <location>
        <begin position="1"/>
        <end position="42"/>
    </location>
</feature>
<proteinExistence type="predicted"/>
<evidence type="ECO:0000313" key="3">
    <source>
        <dbReference type="Proteomes" id="UP001153148"/>
    </source>
</evidence>
<reference evidence="2" key="1">
    <citation type="submission" date="2021-03" db="EMBL/GenBank/DDBJ databases">
        <authorList>
            <person name="Tran Van P."/>
        </authorList>
    </citation>
    <scope>NUCLEOTIDE SEQUENCE</scope>
</reference>
<evidence type="ECO:0000313" key="2">
    <source>
        <dbReference type="EMBL" id="CAG2064317.1"/>
    </source>
</evidence>
<sequence>MPRVSFVRKRPNRADERIRGEMPFVDLRSDASTPQQGPDDEECPTCISSTMMFPSLIVISSVVTVLGYRSTSPGFGPPVLSEFLCEASGLERSQTQPREDK</sequence>